<feature type="binding site" evidence="4">
    <location>
        <position position="84"/>
    </location>
    <ligand>
        <name>Zn(2+)</name>
        <dbReference type="ChEBI" id="CHEBI:29105"/>
        <label>1</label>
    </ligand>
</feature>
<comment type="caution">
    <text evidence="7">The sequence shown here is derived from an EMBL/GenBank/DDBJ whole genome shotgun (WGS) entry which is preliminary data.</text>
</comment>
<keyword evidence="2" id="KW-0378">Hydrolase</keyword>
<dbReference type="CDD" id="cd00077">
    <property type="entry name" value="HDc"/>
    <property type="match status" value="1"/>
</dbReference>
<evidence type="ECO:0000259" key="6">
    <source>
        <dbReference type="PROSITE" id="PS51845"/>
    </source>
</evidence>
<accession>A0A1Y3AUA8</accession>
<dbReference type="EMBL" id="MUJZ01058079">
    <property type="protein sequence ID" value="OTF72072.1"/>
    <property type="molecule type" value="Genomic_DNA"/>
</dbReference>
<dbReference type="InterPro" id="IPR002073">
    <property type="entry name" value="PDEase_catalytic_dom"/>
</dbReference>
<feature type="compositionally biased region" description="Acidic residues" evidence="5">
    <location>
        <begin position="250"/>
        <end position="267"/>
    </location>
</feature>
<dbReference type="InterPro" id="IPR023088">
    <property type="entry name" value="PDEase"/>
</dbReference>
<dbReference type="Pfam" id="PF00233">
    <property type="entry name" value="PDEase_I"/>
    <property type="match status" value="1"/>
</dbReference>
<keyword evidence="1 4" id="KW-0479">Metal-binding</keyword>
<organism evidence="7 8">
    <name type="scientific">Euroglyphus maynei</name>
    <name type="common">Mayne's house dust mite</name>
    <dbReference type="NCBI Taxonomy" id="6958"/>
    <lineage>
        <taxon>Eukaryota</taxon>
        <taxon>Metazoa</taxon>
        <taxon>Ecdysozoa</taxon>
        <taxon>Arthropoda</taxon>
        <taxon>Chelicerata</taxon>
        <taxon>Arachnida</taxon>
        <taxon>Acari</taxon>
        <taxon>Acariformes</taxon>
        <taxon>Sarcoptiformes</taxon>
        <taxon>Astigmata</taxon>
        <taxon>Psoroptidia</taxon>
        <taxon>Analgoidea</taxon>
        <taxon>Pyroglyphidae</taxon>
        <taxon>Pyroglyphinae</taxon>
        <taxon>Euroglyphus</taxon>
    </lineage>
</organism>
<dbReference type="GO" id="GO:0007165">
    <property type="term" value="P:signal transduction"/>
    <property type="evidence" value="ECO:0007669"/>
    <property type="project" value="InterPro"/>
</dbReference>
<dbReference type="PRINTS" id="PR00387">
    <property type="entry name" value="PDIESTERASE1"/>
</dbReference>
<dbReference type="SMART" id="SM00471">
    <property type="entry name" value="HDc"/>
    <property type="match status" value="1"/>
</dbReference>
<reference evidence="7 8" key="1">
    <citation type="submission" date="2017-03" db="EMBL/GenBank/DDBJ databases">
        <title>Genome Survey of Euroglyphus maynei.</title>
        <authorList>
            <person name="Arlian L.G."/>
            <person name="Morgan M.S."/>
            <person name="Rider S.D."/>
        </authorList>
    </citation>
    <scope>NUCLEOTIDE SEQUENCE [LARGE SCALE GENOMIC DNA]</scope>
    <source>
        <strain evidence="7">Arlian Lab</strain>
        <tissue evidence="7">Whole body</tissue>
    </source>
</reference>
<sequence>PLLWLGSSIFDRFNVLQTLKCSRTVARNWLSLIETNYRKNPYHNSTHAADVMHATAYFLMSERLKTLFDPLDQAICLIAAIIHDVDHPGRNSAFLSNSNHELAVLYNDISVLESHHAAYAFRITVLGPDSDRVNIFKNLDREMYRECRQSIIDMVLATEMTKHFEHLTKFTEEEKRKCLPVVMPTFDRRNCSIPKSQIGFIDYFANDMFEAWHSFGNFPEMIENMNINYQYWKDKLSASAESKSRKVSESAEDDIKEVDEENNNDTS</sequence>
<feature type="binding site" evidence="4">
    <location>
        <position position="47"/>
    </location>
    <ligand>
        <name>Zn(2+)</name>
        <dbReference type="ChEBI" id="CHEBI:29105"/>
        <label>1</label>
    </ligand>
</feature>
<feature type="region of interest" description="Disordered" evidence="5">
    <location>
        <begin position="242"/>
        <end position="267"/>
    </location>
</feature>
<dbReference type="Proteomes" id="UP000194236">
    <property type="component" value="Unassembled WGS sequence"/>
</dbReference>
<dbReference type="InterPro" id="IPR003607">
    <property type="entry name" value="HD/PDEase_dom"/>
</dbReference>
<dbReference type="PROSITE" id="PS51845">
    <property type="entry name" value="PDEASE_I_2"/>
    <property type="match status" value="1"/>
</dbReference>
<dbReference type="InterPro" id="IPR036971">
    <property type="entry name" value="PDEase_catalytic_dom_sf"/>
</dbReference>
<gene>
    <name evidence="7" type="ORF">BLA29_006094</name>
</gene>
<name>A0A1Y3AUA8_EURMA</name>
<protein>
    <submittedName>
        <fullName evidence="7">cAMP-specific cyclic nucleotide phosphodiesterase-like protein</fullName>
    </submittedName>
</protein>
<dbReference type="PANTHER" id="PTHR11347">
    <property type="entry name" value="CYCLIC NUCLEOTIDE PHOSPHODIESTERASE"/>
    <property type="match status" value="1"/>
</dbReference>
<feature type="active site" description="Proton donor" evidence="3">
    <location>
        <position position="43"/>
    </location>
</feature>
<feature type="domain" description="PDEase" evidence="6">
    <location>
        <begin position="1"/>
        <end position="267"/>
    </location>
</feature>
<dbReference type="GO" id="GO:0004114">
    <property type="term" value="F:3',5'-cyclic-nucleotide phosphodiesterase activity"/>
    <property type="evidence" value="ECO:0007669"/>
    <property type="project" value="InterPro"/>
</dbReference>
<evidence type="ECO:0000256" key="4">
    <source>
        <dbReference type="PIRSR" id="PIRSR623088-3"/>
    </source>
</evidence>
<evidence type="ECO:0000256" key="3">
    <source>
        <dbReference type="PIRSR" id="PIRSR623088-1"/>
    </source>
</evidence>
<feature type="binding site" evidence="4">
    <location>
        <position position="84"/>
    </location>
    <ligand>
        <name>Zn(2+)</name>
        <dbReference type="ChEBI" id="CHEBI:29105"/>
        <label>2</label>
    </ligand>
</feature>
<dbReference type="Gene3D" id="1.10.1300.10">
    <property type="entry name" value="3'5'-cyclic nucleotide phosphodiesterase, catalytic domain"/>
    <property type="match status" value="2"/>
</dbReference>
<dbReference type="GO" id="GO:0046872">
    <property type="term" value="F:metal ion binding"/>
    <property type="evidence" value="ECO:0007669"/>
    <property type="project" value="UniProtKB-KW"/>
</dbReference>
<evidence type="ECO:0000256" key="5">
    <source>
        <dbReference type="SAM" id="MobiDB-lite"/>
    </source>
</evidence>
<evidence type="ECO:0000313" key="7">
    <source>
        <dbReference type="EMBL" id="OTF72072.1"/>
    </source>
</evidence>
<dbReference type="OrthoDB" id="189220at2759"/>
<feature type="non-terminal residue" evidence="7">
    <location>
        <position position="1"/>
    </location>
</feature>
<feature type="binding site" evidence="4">
    <location>
        <position position="83"/>
    </location>
    <ligand>
        <name>Zn(2+)</name>
        <dbReference type="ChEBI" id="CHEBI:29105"/>
        <label>1</label>
    </ligand>
</feature>
<evidence type="ECO:0000256" key="1">
    <source>
        <dbReference type="ARBA" id="ARBA00022723"/>
    </source>
</evidence>
<evidence type="ECO:0000256" key="2">
    <source>
        <dbReference type="ARBA" id="ARBA00022801"/>
    </source>
</evidence>
<proteinExistence type="predicted"/>
<evidence type="ECO:0000313" key="8">
    <source>
        <dbReference type="Proteomes" id="UP000194236"/>
    </source>
</evidence>
<keyword evidence="8" id="KW-1185">Reference proteome</keyword>
<dbReference type="AlphaFoldDB" id="A0A1Y3AUA8"/>
<dbReference type="SUPFAM" id="SSF109604">
    <property type="entry name" value="HD-domain/PDEase-like"/>
    <property type="match status" value="1"/>
</dbReference>